<feature type="signal peptide" evidence="1">
    <location>
        <begin position="1"/>
        <end position="21"/>
    </location>
</feature>
<dbReference type="eggNOG" id="ENOG502RYZR">
    <property type="taxonomic scope" value="Eukaryota"/>
</dbReference>
<keyword evidence="1" id="KW-0732">Signal</keyword>
<feature type="domain" description="Endonuclease/exonuclease/phosphatase" evidence="2">
    <location>
        <begin position="240"/>
        <end position="523"/>
    </location>
</feature>
<dbReference type="HOGENOM" id="CLU_027729_0_0_1"/>
<dbReference type="PANTHER" id="PTHR41349:SF1">
    <property type="entry name" value="PROTEIN CBG08683"/>
    <property type="match status" value="1"/>
</dbReference>
<reference evidence="3 4" key="1">
    <citation type="submission" date="2013-03" db="EMBL/GenBank/DDBJ databases">
        <title>The Genome Sequence of Phialophora europaea CBS 101466.</title>
        <authorList>
            <consortium name="The Broad Institute Genomics Platform"/>
            <person name="Cuomo C."/>
            <person name="de Hoog S."/>
            <person name="Gorbushina A."/>
            <person name="Walker B."/>
            <person name="Young S.K."/>
            <person name="Zeng Q."/>
            <person name="Gargeya S."/>
            <person name="Fitzgerald M."/>
            <person name="Haas B."/>
            <person name="Abouelleil A."/>
            <person name="Allen A.W."/>
            <person name="Alvarado L."/>
            <person name="Arachchi H.M."/>
            <person name="Berlin A.M."/>
            <person name="Chapman S.B."/>
            <person name="Gainer-Dewar J."/>
            <person name="Goldberg J."/>
            <person name="Griggs A."/>
            <person name="Gujja S."/>
            <person name="Hansen M."/>
            <person name="Howarth C."/>
            <person name="Imamovic A."/>
            <person name="Ireland A."/>
            <person name="Larimer J."/>
            <person name="McCowan C."/>
            <person name="Murphy C."/>
            <person name="Pearson M."/>
            <person name="Poon T.W."/>
            <person name="Priest M."/>
            <person name="Roberts A."/>
            <person name="Saif S."/>
            <person name="Shea T."/>
            <person name="Sisk P."/>
            <person name="Sykes S."/>
            <person name="Wortman J."/>
            <person name="Nusbaum C."/>
            <person name="Birren B."/>
        </authorList>
    </citation>
    <scope>NUCLEOTIDE SEQUENCE [LARGE SCALE GENOMIC DNA]</scope>
    <source>
        <strain evidence="3 4">CBS 101466</strain>
    </source>
</reference>
<dbReference type="InParanoid" id="W2RUB1"/>
<accession>W2RUB1</accession>
<dbReference type="GeneID" id="19971641"/>
<organism evidence="3 4">
    <name type="scientific">Cyphellophora europaea (strain CBS 101466)</name>
    <name type="common">Phialophora europaea</name>
    <dbReference type="NCBI Taxonomy" id="1220924"/>
    <lineage>
        <taxon>Eukaryota</taxon>
        <taxon>Fungi</taxon>
        <taxon>Dikarya</taxon>
        <taxon>Ascomycota</taxon>
        <taxon>Pezizomycotina</taxon>
        <taxon>Eurotiomycetes</taxon>
        <taxon>Chaetothyriomycetidae</taxon>
        <taxon>Chaetothyriales</taxon>
        <taxon>Cyphellophoraceae</taxon>
        <taxon>Cyphellophora</taxon>
    </lineage>
</organism>
<evidence type="ECO:0000313" key="3">
    <source>
        <dbReference type="EMBL" id="ETN40027.1"/>
    </source>
</evidence>
<evidence type="ECO:0000256" key="1">
    <source>
        <dbReference type="SAM" id="SignalP"/>
    </source>
</evidence>
<sequence>MQFSSLLSATTAALWVQAAVASALIPHDAYGKRQEDASLSGSSFELDAASAPLTFTYTTDSADDTNWIALWAVGDGPVDAQATAPALVWEYTPGSEGAVQLSVDDLHPGDYVAYFLAEDGYESLADPVEFAFEGLAPDLYFPVEEATLHNARQGESYVARLGGLVLGVGNGTVGFDKASGDDWLHVADDGTITGTPGCKCPEKSHAEVLVTADNGSSARLRVVIPVRRRRQPLVDRLAVMSYNTWMGGTHVHNYHEKQLRFILESGADIIGLQEAAAGDHVVRLSEGLGWHYWQSNRSVGILSRYPIVEEYGEVDPVDVPVEETKISPGGGVRIGLNGESKAKSEVNVWSAHLSYQPYGPYDFCFDNMTEEEVLEREGFSGRPGQMQGILTRLESQLADSSNVPVILVGDMNAPSHLDWIEALREKNCGIADNYPWPTSILPTDAGLIDSFRVAHADAAREQCLSWSPIYPFNEGSTGAPEPQDRIDFVYGTAELRVQSSECLVAGEPRPVPDHEDNEWTSDHLAVLTHYRLS</sequence>
<evidence type="ECO:0000259" key="2">
    <source>
        <dbReference type="Pfam" id="PF03372"/>
    </source>
</evidence>
<dbReference type="VEuPathDB" id="FungiDB:HMPREF1541_04302"/>
<dbReference type="OrthoDB" id="276515at2759"/>
<dbReference type="Pfam" id="PF03372">
    <property type="entry name" value="Exo_endo_phos"/>
    <property type="match status" value="1"/>
</dbReference>
<name>W2RUB1_CYPE1</name>
<dbReference type="AlphaFoldDB" id="W2RUB1"/>
<dbReference type="Proteomes" id="UP000030752">
    <property type="component" value="Unassembled WGS sequence"/>
</dbReference>
<dbReference type="PANTHER" id="PTHR41349">
    <property type="match status" value="1"/>
</dbReference>
<proteinExistence type="predicted"/>
<feature type="chain" id="PRO_5004823793" description="Endonuclease/exonuclease/phosphatase domain-containing protein" evidence="1">
    <location>
        <begin position="22"/>
        <end position="533"/>
    </location>
</feature>
<evidence type="ECO:0000313" key="4">
    <source>
        <dbReference type="Proteomes" id="UP000030752"/>
    </source>
</evidence>
<protein>
    <recommendedName>
        <fullName evidence="2">Endonuclease/exonuclease/phosphatase domain-containing protein</fullName>
    </recommendedName>
</protein>
<dbReference type="STRING" id="1220924.W2RUB1"/>
<dbReference type="GO" id="GO:0003824">
    <property type="term" value="F:catalytic activity"/>
    <property type="evidence" value="ECO:0007669"/>
    <property type="project" value="InterPro"/>
</dbReference>
<dbReference type="SUPFAM" id="SSF56219">
    <property type="entry name" value="DNase I-like"/>
    <property type="match status" value="1"/>
</dbReference>
<dbReference type="InterPro" id="IPR036691">
    <property type="entry name" value="Endo/exonu/phosph_ase_sf"/>
</dbReference>
<dbReference type="RefSeq" id="XP_008716870.1">
    <property type="nucleotide sequence ID" value="XM_008718648.1"/>
</dbReference>
<gene>
    <name evidence="3" type="ORF">HMPREF1541_04302</name>
</gene>
<dbReference type="InterPro" id="IPR005135">
    <property type="entry name" value="Endo/exonuclease/phosphatase"/>
</dbReference>
<dbReference type="EMBL" id="KB822720">
    <property type="protein sequence ID" value="ETN40027.1"/>
    <property type="molecule type" value="Genomic_DNA"/>
</dbReference>
<keyword evidence="4" id="KW-1185">Reference proteome</keyword>
<dbReference type="Gene3D" id="3.60.10.10">
    <property type="entry name" value="Endonuclease/exonuclease/phosphatase"/>
    <property type="match status" value="1"/>
</dbReference>